<dbReference type="AlphaFoldDB" id="A0A8C7HAU2"/>
<gene>
    <name evidence="6" type="primary">LOC109901925</name>
</gene>
<name>A0A8C7HAU2_ONCKI</name>
<keyword evidence="2" id="KW-0964">Secreted</keyword>
<dbReference type="PRINTS" id="PR00007">
    <property type="entry name" value="COMPLEMNTC1Q"/>
</dbReference>
<feature type="domain" description="C1q" evidence="5">
    <location>
        <begin position="182"/>
        <end position="322"/>
    </location>
</feature>
<proteinExistence type="predicted"/>
<evidence type="ECO:0000256" key="3">
    <source>
        <dbReference type="ARBA" id="ARBA00022729"/>
    </source>
</evidence>
<reference evidence="6" key="1">
    <citation type="submission" date="2025-08" db="UniProtKB">
        <authorList>
            <consortium name="Ensembl"/>
        </authorList>
    </citation>
    <scope>IDENTIFICATION</scope>
</reference>
<dbReference type="Proteomes" id="UP000694557">
    <property type="component" value="Unassembled WGS sequence"/>
</dbReference>
<evidence type="ECO:0000256" key="2">
    <source>
        <dbReference type="ARBA" id="ARBA00022525"/>
    </source>
</evidence>
<protein>
    <submittedName>
        <fullName evidence="6">Myosin-7B</fullName>
    </submittedName>
</protein>
<dbReference type="SUPFAM" id="SSF49842">
    <property type="entry name" value="TNF-like"/>
    <property type="match status" value="1"/>
</dbReference>
<dbReference type="Pfam" id="PF00386">
    <property type="entry name" value="C1q"/>
    <property type="match status" value="1"/>
</dbReference>
<evidence type="ECO:0000259" key="5">
    <source>
        <dbReference type="PROSITE" id="PS50871"/>
    </source>
</evidence>
<reference evidence="6" key="2">
    <citation type="submission" date="2025-09" db="UniProtKB">
        <authorList>
            <consortium name="Ensembl"/>
        </authorList>
    </citation>
    <scope>IDENTIFICATION</scope>
</reference>
<organism evidence="6 7">
    <name type="scientific">Oncorhynchus kisutch</name>
    <name type="common">Coho salmon</name>
    <name type="synonym">Salmo kisutch</name>
    <dbReference type="NCBI Taxonomy" id="8019"/>
    <lineage>
        <taxon>Eukaryota</taxon>
        <taxon>Metazoa</taxon>
        <taxon>Chordata</taxon>
        <taxon>Craniata</taxon>
        <taxon>Vertebrata</taxon>
        <taxon>Euteleostomi</taxon>
        <taxon>Actinopterygii</taxon>
        <taxon>Neopterygii</taxon>
        <taxon>Teleostei</taxon>
        <taxon>Protacanthopterygii</taxon>
        <taxon>Salmoniformes</taxon>
        <taxon>Salmonidae</taxon>
        <taxon>Salmoninae</taxon>
        <taxon>Oncorhynchus</taxon>
    </lineage>
</organism>
<dbReference type="Ensembl" id="ENSOKIT00005058104.1">
    <property type="protein sequence ID" value="ENSOKIP00005054751.1"/>
    <property type="gene ID" value="ENSOKIG00005023390.1"/>
</dbReference>
<dbReference type="SUPFAM" id="SSF57997">
    <property type="entry name" value="Tropomyosin"/>
    <property type="match status" value="1"/>
</dbReference>
<dbReference type="SMART" id="SM00110">
    <property type="entry name" value="C1Q"/>
    <property type="match status" value="1"/>
</dbReference>
<evidence type="ECO:0000313" key="7">
    <source>
        <dbReference type="Proteomes" id="UP000694557"/>
    </source>
</evidence>
<feature type="coiled-coil region" evidence="4">
    <location>
        <begin position="58"/>
        <end position="183"/>
    </location>
</feature>
<dbReference type="Gene3D" id="1.20.5.340">
    <property type="match status" value="1"/>
</dbReference>
<sequence length="327" mass="36920">MFNEQVSTYLGQCSASLLIRTTTYRSQFNMIQLISGYDKATSWFNIFLIINYDKTNYFLVLEARVTASERQVEELEKENAAQAAELSDLKNRVTTSESQVAELKNRVTTSESQVAELKNRVTTSESQVAELKNRVTTSESQVAELKNRVTTSESQVAELKKENAALEARLSVAESQVEELRLDRRQVAFSVGLTDSGYVGPFQTEITLVYEKIFTNIGNGYDTNSGMFSAPVRGVYYFTFTSMGREPGQKMGVYLVKNGEQMIYNVQDNFHGGYEYMTGAVALELEKDDLVYLRLPKGWGLYDDNYNHIVFTGILLFTTNPAMGRLH</sequence>
<accession>A0A8C7HAU2</accession>
<dbReference type="InterPro" id="IPR008983">
    <property type="entry name" value="Tumour_necrosis_fac-like_dom"/>
</dbReference>
<keyword evidence="7" id="KW-1185">Reference proteome</keyword>
<dbReference type="PANTHER" id="PTHR22923:SF102">
    <property type="entry name" value="CEREBELLIN 13-RELATED"/>
    <property type="match status" value="1"/>
</dbReference>
<dbReference type="InterPro" id="IPR050822">
    <property type="entry name" value="Cerebellin_Synaptic_Org"/>
</dbReference>
<dbReference type="InterPro" id="IPR001073">
    <property type="entry name" value="C1q_dom"/>
</dbReference>
<dbReference type="Gene3D" id="1.20.5.170">
    <property type="match status" value="1"/>
</dbReference>
<dbReference type="Gene3D" id="2.60.120.40">
    <property type="match status" value="1"/>
</dbReference>
<dbReference type="PANTHER" id="PTHR22923">
    <property type="entry name" value="CEREBELLIN-RELATED"/>
    <property type="match status" value="1"/>
</dbReference>
<comment type="subcellular location">
    <subcellularLocation>
        <location evidence="1">Secreted</location>
    </subcellularLocation>
</comment>
<evidence type="ECO:0000256" key="1">
    <source>
        <dbReference type="ARBA" id="ARBA00004613"/>
    </source>
</evidence>
<keyword evidence="4" id="KW-0175">Coiled coil</keyword>
<evidence type="ECO:0000313" key="6">
    <source>
        <dbReference type="Ensembl" id="ENSOKIP00005054751.1"/>
    </source>
</evidence>
<dbReference type="PROSITE" id="PS50871">
    <property type="entry name" value="C1Q"/>
    <property type="match status" value="1"/>
</dbReference>
<dbReference type="GO" id="GO:0005576">
    <property type="term" value="C:extracellular region"/>
    <property type="evidence" value="ECO:0007669"/>
    <property type="project" value="UniProtKB-SubCell"/>
</dbReference>
<keyword evidence="3" id="KW-0732">Signal</keyword>
<dbReference type="GeneTree" id="ENSGT00940000163520"/>
<evidence type="ECO:0000256" key="4">
    <source>
        <dbReference type="SAM" id="Coils"/>
    </source>
</evidence>